<dbReference type="HOGENOM" id="CLU_060372_0_0_1"/>
<dbReference type="InterPro" id="IPR029052">
    <property type="entry name" value="Metallo-depent_PP-like"/>
</dbReference>
<reference evidence="2 3" key="1">
    <citation type="submission" date="2015-01" db="EMBL/GenBank/DDBJ databases">
        <title>The Genome Sequence of Exophiala mesophila CBS40295.</title>
        <authorList>
            <consortium name="The Broad Institute Genomics Platform"/>
            <person name="Cuomo C."/>
            <person name="de Hoog S."/>
            <person name="Gorbushina A."/>
            <person name="Stielow B."/>
            <person name="Teixiera M."/>
            <person name="Abouelleil A."/>
            <person name="Chapman S.B."/>
            <person name="Priest M."/>
            <person name="Young S.K."/>
            <person name="Wortman J."/>
            <person name="Nusbaum C."/>
            <person name="Birren B."/>
        </authorList>
    </citation>
    <scope>NUCLEOTIDE SEQUENCE [LARGE SCALE GENOMIC DNA]</scope>
    <source>
        <strain evidence="2 3">CBS 40295</strain>
    </source>
</reference>
<dbReference type="VEuPathDB" id="FungiDB:PV10_01425"/>
<dbReference type="Pfam" id="PF00149">
    <property type="entry name" value="Metallophos"/>
    <property type="match status" value="1"/>
</dbReference>
<feature type="domain" description="Calcineurin-like phosphoesterase" evidence="1">
    <location>
        <begin position="20"/>
        <end position="239"/>
    </location>
</feature>
<dbReference type="EMBL" id="KN847520">
    <property type="protein sequence ID" value="KIV97711.1"/>
    <property type="molecule type" value="Genomic_DNA"/>
</dbReference>
<dbReference type="OrthoDB" id="3259529at2759"/>
<accession>A0A0D1YAP3</accession>
<evidence type="ECO:0000313" key="2">
    <source>
        <dbReference type="EMBL" id="KIV97711.1"/>
    </source>
</evidence>
<dbReference type="Gene3D" id="3.60.21.10">
    <property type="match status" value="1"/>
</dbReference>
<sequence>MFNGKGNLLFFKRPSSRFQILSDLHLEVGDQYLTYHIPVQAPFLILAGDIGRLQDYDKYLSFIATQCAQFDAVYLVLGNHEFYGISRTEGLAHAQRLEKDAKTLGRLKVLYRTRLDIDPSLSILGCTLQSNIRPENRAVVESRVKDFQRIPNWTVDLHNEEHQRDLDWLRAEIDSISSESELSSKAKHILVISHHAPIKNGSSHPKNERSPWGDAFATDLLGVYKELSKVQCWVFGHTHYTTQWREYGVNLVSNQRGHVLGPGQNGQNVEGSNTRDRWRVLGSRFKQKEEHCFDPRKCITIRM</sequence>
<evidence type="ECO:0000259" key="1">
    <source>
        <dbReference type="Pfam" id="PF00149"/>
    </source>
</evidence>
<dbReference type="AlphaFoldDB" id="A0A0D1YAP3"/>
<dbReference type="GO" id="GO:0016787">
    <property type="term" value="F:hydrolase activity"/>
    <property type="evidence" value="ECO:0007669"/>
    <property type="project" value="InterPro"/>
</dbReference>
<protein>
    <recommendedName>
        <fullName evidence="1">Calcineurin-like phosphoesterase domain-containing protein</fullName>
    </recommendedName>
</protein>
<gene>
    <name evidence="2" type="ORF">PV10_01425</name>
</gene>
<proteinExistence type="predicted"/>
<dbReference type="PANTHER" id="PTHR37844:SF2">
    <property type="entry name" value="SER_THR PROTEIN PHOSPHATASE SUPERFAMILY (AFU_ORTHOLOGUE AFUA_1G14840)"/>
    <property type="match status" value="1"/>
</dbReference>
<dbReference type="PANTHER" id="PTHR37844">
    <property type="entry name" value="SER/THR PROTEIN PHOSPHATASE SUPERFAMILY (AFU_ORTHOLOGUE AFUA_1G14840)"/>
    <property type="match status" value="1"/>
</dbReference>
<organism evidence="2 3">
    <name type="scientific">Exophiala mesophila</name>
    <name type="common">Black yeast-like fungus</name>
    <dbReference type="NCBI Taxonomy" id="212818"/>
    <lineage>
        <taxon>Eukaryota</taxon>
        <taxon>Fungi</taxon>
        <taxon>Dikarya</taxon>
        <taxon>Ascomycota</taxon>
        <taxon>Pezizomycotina</taxon>
        <taxon>Eurotiomycetes</taxon>
        <taxon>Chaetothyriomycetidae</taxon>
        <taxon>Chaetothyriales</taxon>
        <taxon>Herpotrichiellaceae</taxon>
        <taxon>Exophiala</taxon>
    </lineage>
</organism>
<dbReference type="InterPro" id="IPR004843">
    <property type="entry name" value="Calcineurin-like_PHP"/>
</dbReference>
<name>A0A0D1YAP3_EXOME</name>
<dbReference type="Proteomes" id="UP000054302">
    <property type="component" value="Unassembled WGS sequence"/>
</dbReference>
<dbReference type="GeneID" id="27319270"/>
<dbReference type="RefSeq" id="XP_016229285.1">
    <property type="nucleotide sequence ID" value="XM_016365636.1"/>
</dbReference>
<keyword evidence="3" id="KW-1185">Reference proteome</keyword>
<dbReference type="OMA" id="CNPRGYI"/>
<dbReference type="SUPFAM" id="SSF56300">
    <property type="entry name" value="Metallo-dependent phosphatases"/>
    <property type="match status" value="1"/>
</dbReference>
<evidence type="ECO:0000313" key="3">
    <source>
        <dbReference type="Proteomes" id="UP000054302"/>
    </source>
</evidence>